<keyword evidence="2" id="KW-1185">Reference proteome</keyword>
<evidence type="ECO:0000313" key="2">
    <source>
        <dbReference type="Proteomes" id="UP000024635"/>
    </source>
</evidence>
<reference evidence="2" key="1">
    <citation type="journal article" date="2015" name="Nat. Genet.">
        <title>The genome and transcriptome of the zoonotic hookworm Ancylostoma ceylanicum identify infection-specific gene families.</title>
        <authorList>
            <person name="Schwarz E.M."/>
            <person name="Hu Y."/>
            <person name="Antoshechkin I."/>
            <person name="Miller M.M."/>
            <person name="Sternberg P.W."/>
            <person name="Aroian R.V."/>
        </authorList>
    </citation>
    <scope>NUCLEOTIDE SEQUENCE</scope>
    <source>
        <strain evidence="2">HY135</strain>
    </source>
</reference>
<sequence length="71" mass="8066">MEDISGGCLVFQSVGGNEYKSFDNAPNYIEIHFLAAIFFVTLLMDHPLQCDEARLCKNVKDSCKSLRKRTH</sequence>
<name>A0A016UQX9_9BILA</name>
<protein>
    <submittedName>
        <fullName evidence="1">Uncharacterized protein</fullName>
    </submittedName>
</protein>
<organism evidence="1 2">
    <name type="scientific">Ancylostoma ceylanicum</name>
    <dbReference type="NCBI Taxonomy" id="53326"/>
    <lineage>
        <taxon>Eukaryota</taxon>
        <taxon>Metazoa</taxon>
        <taxon>Ecdysozoa</taxon>
        <taxon>Nematoda</taxon>
        <taxon>Chromadorea</taxon>
        <taxon>Rhabditida</taxon>
        <taxon>Rhabditina</taxon>
        <taxon>Rhabditomorpha</taxon>
        <taxon>Strongyloidea</taxon>
        <taxon>Ancylostomatidae</taxon>
        <taxon>Ancylostomatinae</taxon>
        <taxon>Ancylostoma</taxon>
    </lineage>
</organism>
<dbReference type="AlphaFoldDB" id="A0A016UQX9"/>
<proteinExistence type="predicted"/>
<accession>A0A016UQX9</accession>
<comment type="caution">
    <text evidence="1">The sequence shown here is derived from an EMBL/GenBank/DDBJ whole genome shotgun (WGS) entry which is preliminary data.</text>
</comment>
<evidence type="ECO:0000313" key="1">
    <source>
        <dbReference type="EMBL" id="EYC16908.1"/>
    </source>
</evidence>
<gene>
    <name evidence="1" type="primary">Acey_s0032.g2562</name>
    <name evidence="1" type="ORF">Y032_0032g2562</name>
</gene>
<dbReference type="Proteomes" id="UP000024635">
    <property type="component" value="Unassembled WGS sequence"/>
</dbReference>
<dbReference type="EMBL" id="JARK01001368">
    <property type="protein sequence ID" value="EYC16908.1"/>
    <property type="molecule type" value="Genomic_DNA"/>
</dbReference>